<dbReference type="CDD" id="cd10147">
    <property type="entry name" value="Wzt_C-like"/>
    <property type="match status" value="1"/>
</dbReference>
<dbReference type="InterPro" id="IPR027417">
    <property type="entry name" value="P-loop_NTPase"/>
</dbReference>
<evidence type="ECO:0000256" key="2">
    <source>
        <dbReference type="ARBA" id="ARBA00022448"/>
    </source>
</evidence>
<dbReference type="Pfam" id="PF00005">
    <property type="entry name" value="ABC_tran"/>
    <property type="match status" value="1"/>
</dbReference>
<evidence type="ECO:0000313" key="6">
    <source>
        <dbReference type="EMBL" id="MCW7552192.1"/>
    </source>
</evidence>
<dbReference type="InterPro" id="IPR050683">
    <property type="entry name" value="Bact_Polysacc_Export_ATP-bd"/>
</dbReference>
<dbReference type="SMART" id="SM00382">
    <property type="entry name" value="AAA"/>
    <property type="match status" value="1"/>
</dbReference>
<dbReference type="SUPFAM" id="SSF52540">
    <property type="entry name" value="P-loop containing nucleoside triphosphate hydrolases"/>
    <property type="match status" value="1"/>
</dbReference>
<reference evidence="6 7" key="1">
    <citation type="submission" date="2022-10" db="EMBL/GenBank/DDBJ databases">
        <title>High-quality genome sequences of two octocoral-associated bacteria, Endozoicomonas euniceicola EF212 and Endozoicomonas gorgoniicola PS125.</title>
        <authorList>
            <person name="Chiou Y.-J."/>
            <person name="Chen Y.-H."/>
        </authorList>
    </citation>
    <scope>NUCLEOTIDE SEQUENCE [LARGE SCALE GENOMIC DNA]</scope>
    <source>
        <strain evidence="6 7">PS125</strain>
    </source>
</reference>
<dbReference type="Gene3D" id="2.70.50.60">
    <property type="entry name" value="abc- transporter (atp binding component) like domain"/>
    <property type="match status" value="1"/>
</dbReference>
<proteinExistence type="inferred from homology"/>
<evidence type="ECO:0000256" key="1">
    <source>
        <dbReference type="ARBA" id="ARBA00005417"/>
    </source>
</evidence>
<dbReference type="Proteomes" id="UP001209854">
    <property type="component" value="Unassembled WGS sequence"/>
</dbReference>
<dbReference type="GO" id="GO:0005524">
    <property type="term" value="F:ATP binding"/>
    <property type="evidence" value="ECO:0007669"/>
    <property type="project" value="UniProtKB-KW"/>
</dbReference>
<protein>
    <submittedName>
        <fullName evidence="6">ABC transporter ATP-binding protein</fullName>
    </submittedName>
</protein>
<comment type="caution">
    <text evidence="6">The sequence shown here is derived from an EMBL/GenBank/DDBJ whole genome shotgun (WGS) entry which is preliminary data.</text>
</comment>
<dbReference type="InterPro" id="IPR015860">
    <property type="entry name" value="ABC_transpr_TagH-like"/>
</dbReference>
<dbReference type="InterPro" id="IPR029439">
    <property type="entry name" value="Wzt_C"/>
</dbReference>
<keyword evidence="7" id="KW-1185">Reference proteome</keyword>
<evidence type="ECO:0000313" key="7">
    <source>
        <dbReference type="Proteomes" id="UP001209854"/>
    </source>
</evidence>
<dbReference type="RefSeq" id="WP_262567174.1">
    <property type="nucleotide sequence ID" value="NZ_JAPFCC010000001.1"/>
</dbReference>
<name>A0ABT3MS73_9GAMM</name>
<feature type="domain" description="ABC transporter" evidence="5">
    <location>
        <begin position="4"/>
        <end position="244"/>
    </location>
</feature>
<dbReference type="EMBL" id="JAPFCC010000001">
    <property type="protein sequence ID" value="MCW7552192.1"/>
    <property type="molecule type" value="Genomic_DNA"/>
</dbReference>
<dbReference type="InterPro" id="IPR003439">
    <property type="entry name" value="ABC_transporter-like_ATP-bd"/>
</dbReference>
<dbReference type="Pfam" id="PF14524">
    <property type="entry name" value="Wzt_C"/>
    <property type="match status" value="1"/>
</dbReference>
<gene>
    <name evidence="6" type="ORF">NX722_05925</name>
</gene>
<dbReference type="CDD" id="cd03220">
    <property type="entry name" value="ABC_KpsT_Wzt"/>
    <property type="match status" value="1"/>
</dbReference>
<comment type="similarity">
    <text evidence="1">Belongs to the ABC transporter superfamily.</text>
</comment>
<dbReference type="Gene3D" id="3.40.50.300">
    <property type="entry name" value="P-loop containing nucleotide triphosphate hydrolases"/>
    <property type="match status" value="1"/>
</dbReference>
<dbReference type="InterPro" id="IPR003593">
    <property type="entry name" value="AAA+_ATPase"/>
</dbReference>
<accession>A0ABT3MS73</accession>
<evidence type="ECO:0000259" key="5">
    <source>
        <dbReference type="PROSITE" id="PS50893"/>
    </source>
</evidence>
<dbReference type="PANTHER" id="PTHR46743:SF2">
    <property type="entry name" value="TEICHOIC ACIDS EXPORT ATP-BINDING PROTEIN TAGH"/>
    <property type="match status" value="1"/>
</dbReference>
<keyword evidence="3" id="KW-0547">Nucleotide-binding</keyword>
<keyword evidence="4 6" id="KW-0067">ATP-binding</keyword>
<dbReference type="PROSITE" id="PS50893">
    <property type="entry name" value="ABC_TRANSPORTER_2"/>
    <property type="match status" value="1"/>
</dbReference>
<sequence length="410" mass="45758">MTILSVRGVGKAFRGYRSEWHRFARWFGLPINPVVESRVLNNISFDIKSGEAIGIVGQNGAGKSTLLKIITGTLQPTEGVCKVNGRIAAILELGMGFNPDLTGRENVRHAAGLMGHGVRKIDDAMAIIEEFADVGVHFDYPVRTYSTGMYVRVAFAIAIAWRPDILIVDEALSVGDILFQQKCMKKIQEYRSKGTSLIFVTHDFSTLTTICDQALLLSDGKVKRKGTCKEIIEEYFNDHSNELEINQKTDKNVILDEKKPVSCNLPRIHSKYISDISVVSNNGVLVEGDIGRIIIRCKGLSSFKDPHVGIRIQNRQGTICYETNTFCQKKYLRKCLRTDDYVRIDIKFNVNLPAGEYTLAVGIENIGSGKGVFEQIICPTAVLKTFQIIKNEKLNVWSGSTNLHAHFELK</sequence>
<evidence type="ECO:0000256" key="4">
    <source>
        <dbReference type="ARBA" id="ARBA00022840"/>
    </source>
</evidence>
<dbReference type="PANTHER" id="PTHR46743">
    <property type="entry name" value="TEICHOIC ACIDS EXPORT ATP-BINDING PROTEIN TAGH"/>
    <property type="match status" value="1"/>
</dbReference>
<keyword evidence="2" id="KW-0813">Transport</keyword>
<evidence type="ECO:0000256" key="3">
    <source>
        <dbReference type="ARBA" id="ARBA00022741"/>
    </source>
</evidence>
<organism evidence="6 7">
    <name type="scientific">Endozoicomonas gorgoniicola</name>
    <dbReference type="NCBI Taxonomy" id="1234144"/>
    <lineage>
        <taxon>Bacteria</taxon>
        <taxon>Pseudomonadati</taxon>
        <taxon>Pseudomonadota</taxon>
        <taxon>Gammaproteobacteria</taxon>
        <taxon>Oceanospirillales</taxon>
        <taxon>Endozoicomonadaceae</taxon>
        <taxon>Endozoicomonas</taxon>
    </lineage>
</organism>